<sequence>MCSRAIAIKPHAAAHATARTRIPPRLASVHTPTPHTLPFMLKPSPELTEDDRTRNSPKSIAAATVPPFSK</sequence>
<reference evidence="2" key="1">
    <citation type="journal article" date="2021" name="bioRxiv">
        <title>Whole Genome Assembly and Annotation of Northern Wild Rice, Zizania palustris L., Supports a Whole Genome Duplication in the Zizania Genus.</title>
        <authorList>
            <person name="Haas M."/>
            <person name="Kono T."/>
            <person name="Macchietto M."/>
            <person name="Millas R."/>
            <person name="McGilp L."/>
            <person name="Shao M."/>
            <person name="Duquette J."/>
            <person name="Hirsch C.N."/>
            <person name="Kimball J."/>
        </authorList>
    </citation>
    <scope>NUCLEOTIDE SEQUENCE</scope>
    <source>
        <tissue evidence="2">Fresh leaf tissue</tissue>
    </source>
</reference>
<evidence type="ECO:0000256" key="1">
    <source>
        <dbReference type="SAM" id="MobiDB-lite"/>
    </source>
</evidence>
<accession>A0A8J5WDZ6</accession>
<feature type="compositionally biased region" description="Low complexity" evidence="1">
    <location>
        <begin position="1"/>
        <end position="25"/>
    </location>
</feature>
<dbReference type="EMBL" id="JAAALK010000081">
    <property type="protein sequence ID" value="KAG8089070.1"/>
    <property type="molecule type" value="Genomic_DNA"/>
</dbReference>
<dbReference type="Proteomes" id="UP000729402">
    <property type="component" value="Unassembled WGS sequence"/>
</dbReference>
<comment type="caution">
    <text evidence="2">The sequence shown here is derived from an EMBL/GenBank/DDBJ whole genome shotgun (WGS) entry which is preliminary data.</text>
</comment>
<gene>
    <name evidence="2" type="ORF">GUJ93_ZPchr0011g28273</name>
</gene>
<dbReference type="AlphaFoldDB" id="A0A8J5WDZ6"/>
<proteinExistence type="predicted"/>
<organism evidence="2 3">
    <name type="scientific">Zizania palustris</name>
    <name type="common">Northern wild rice</name>
    <dbReference type="NCBI Taxonomy" id="103762"/>
    <lineage>
        <taxon>Eukaryota</taxon>
        <taxon>Viridiplantae</taxon>
        <taxon>Streptophyta</taxon>
        <taxon>Embryophyta</taxon>
        <taxon>Tracheophyta</taxon>
        <taxon>Spermatophyta</taxon>
        <taxon>Magnoliopsida</taxon>
        <taxon>Liliopsida</taxon>
        <taxon>Poales</taxon>
        <taxon>Poaceae</taxon>
        <taxon>BOP clade</taxon>
        <taxon>Oryzoideae</taxon>
        <taxon>Oryzeae</taxon>
        <taxon>Zizaniinae</taxon>
        <taxon>Zizania</taxon>
    </lineage>
</organism>
<reference evidence="2" key="2">
    <citation type="submission" date="2021-02" db="EMBL/GenBank/DDBJ databases">
        <authorList>
            <person name="Kimball J.A."/>
            <person name="Haas M.W."/>
            <person name="Macchietto M."/>
            <person name="Kono T."/>
            <person name="Duquette J."/>
            <person name="Shao M."/>
        </authorList>
    </citation>
    <scope>NUCLEOTIDE SEQUENCE</scope>
    <source>
        <tissue evidence="2">Fresh leaf tissue</tissue>
    </source>
</reference>
<evidence type="ECO:0000313" key="3">
    <source>
        <dbReference type="Proteomes" id="UP000729402"/>
    </source>
</evidence>
<feature type="region of interest" description="Disordered" evidence="1">
    <location>
        <begin position="1"/>
        <end position="70"/>
    </location>
</feature>
<protein>
    <submittedName>
        <fullName evidence="2">Uncharacterized protein</fullName>
    </submittedName>
</protein>
<name>A0A8J5WDZ6_ZIZPA</name>
<evidence type="ECO:0000313" key="2">
    <source>
        <dbReference type="EMBL" id="KAG8089070.1"/>
    </source>
</evidence>
<keyword evidence="3" id="KW-1185">Reference proteome</keyword>